<sequence>MQIGSIRFNDTALQNQLYQFFCGVRKSGKKEYAPSSWHVGFAAIARGLSDIFYQIRLINIHDRHKWKRLHEIFDDRIKIIQDNQDTSRKKTDALEMWEIETILNSPNMQTDTPKGLTYRVWFWLTLLCNLRGGDPKRLKNFWIVINEDRSIEVNIPREKNNAGGAKNTYNAGRHNYIPADQPNNYSSVADILLYQSKRPKDCKTTEFFLRINTSQKIYHGNWFCDSTLGKHSHNNMLKNIIADCKIDAKGRNL</sequence>
<proteinExistence type="predicted"/>
<feature type="non-terminal residue" evidence="1">
    <location>
        <position position="253"/>
    </location>
</feature>
<dbReference type="SUPFAM" id="SSF56349">
    <property type="entry name" value="DNA breaking-rejoining enzymes"/>
    <property type="match status" value="1"/>
</dbReference>
<evidence type="ECO:0000313" key="2">
    <source>
        <dbReference type="Proteomes" id="UP000789570"/>
    </source>
</evidence>
<dbReference type="Proteomes" id="UP000789570">
    <property type="component" value="Unassembled WGS sequence"/>
</dbReference>
<evidence type="ECO:0000313" key="1">
    <source>
        <dbReference type="EMBL" id="CAG8524116.1"/>
    </source>
</evidence>
<dbReference type="EMBL" id="CAJVPQ010000973">
    <property type="protein sequence ID" value="CAG8524116.1"/>
    <property type="molecule type" value="Genomic_DNA"/>
</dbReference>
<protein>
    <submittedName>
        <fullName evidence="1">2382_t:CDS:1</fullName>
    </submittedName>
</protein>
<dbReference type="AlphaFoldDB" id="A0A9N9ABG3"/>
<comment type="caution">
    <text evidence="1">The sequence shown here is derived from an EMBL/GenBank/DDBJ whole genome shotgun (WGS) entry which is preliminary data.</text>
</comment>
<dbReference type="GO" id="GO:0003677">
    <property type="term" value="F:DNA binding"/>
    <property type="evidence" value="ECO:0007669"/>
    <property type="project" value="InterPro"/>
</dbReference>
<name>A0A9N9ABG3_9GLOM</name>
<organism evidence="1 2">
    <name type="scientific">Funneliformis caledonium</name>
    <dbReference type="NCBI Taxonomy" id="1117310"/>
    <lineage>
        <taxon>Eukaryota</taxon>
        <taxon>Fungi</taxon>
        <taxon>Fungi incertae sedis</taxon>
        <taxon>Mucoromycota</taxon>
        <taxon>Glomeromycotina</taxon>
        <taxon>Glomeromycetes</taxon>
        <taxon>Glomerales</taxon>
        <taxon>Glomeraceae</taxon>
        <taxon>Funneliformis</taxon>
    </lineage>
</organism>
<gene>
    <name evidence="1" type="ORF">FCALED_LOCUS4852</name>
</gene>
<keyword evidence="2" id="KW-1185">Reference proteome</keyword>
<dbReference type="PANTHER" id="PTHR21446:SF12">
    <property type="entry name" value="POTASSIUM CHANNEL TETRAMERIZATION DOMAIN CONTAINING 1"/>
    <property type="match status" value="1"/>
</dbReference>
<dbReference type="InterPro" id="IPR011010">
    <property type="entry name" value="DNA_brk_join_enz"/>
</dbReference>
<reference evidence="1" key="1">
    <citation type="submission" date="2021-06" db="EMBL/GenBank/DDBJ databases">
        <authorList>
            <person name="Kallberg Y."/>
            <person name="Tangrot J."/>
            <person name="Rosling A."/>
        </authorList>
    </citation>
    <scope>NUCLEOTIDE SEQUENCE</scope>
    <source>
        <strain evidence="1">UK204</strain>
    </source>
</reference>
<dbReference type="OrthoDB" id="2389244at2759"/>
<accession>A0A9N9ABG3</accession>
<dbReference type="InterPro" id="IPR052787">
    <property type="entry name" value="MAVS"/>
</dbReference>
<dbReference type="PANTHER" id="PTHR21446">
    <property type="entry name" value="DUF3504 DOMAIN-CONTAINING PROTEIN"/>
    <property type="match status" value="1"/>
</dbReference>